<evidence type="ECO:0000313" key="2">
    <source>
        <dbReference type="Proteomes" id="UP000299102"/>
    </source>
</evidence>
<sequence>MSISLILDIDFLNPRCRSQSQLDADSGLALRTYRFNSAFRPRFKFRSKHCFSLHSYFLIRCLLGLVVDCPGLEPGLDLRYCLSTFDGKVANASGVKIKFALYCPGMILLSMSERIIRIFSDRNMKTKQRMVSFRRLLVRAYRI</sequence>
<accession>A0A4C2ADV9</accession>
<dbReference type="EMBL" id="BGZK01002924">
    <property type="protein sequence ID" value="GBP97384.1"/>
    <property type="molecule type" value="Genomic_DNA"/>
</dbReference>
<gene>
    <name evidence="1" type="ORF">EVAR_65053_1</name>
</gene>
<dbReference type="AlphaFoldDB" id="A0A4C2ADV9"/>
<name>A0A4C2ADV9_EUMVA</name>
<organism evidence="1 2">
    <name type="scientific">Eumeta variegata</name>
    <name type="common">Bagworm moth</name>
    <name type="synonym">Eumeta japonica</name>
    <dbReference type="NCBI Taxonomy" id="151549"/>
    <lineage>
        <taxon>Eukaryota</taxon>
        <taxon>Metazoa</taxon>
        <taxon>Ecdysozoa</taxon>
        <taxon>Arthropoda</taxon>
        <taxon>Hexapoda</taxon>
        <taxon>Insecta</taxon>
        <taxon>Pterygota</taxon>
        <taxon>Neoptera</taxon>
        <taxon>Endopterygota</taxon>
        <taxon>Lepidoptera</taxon>
        <taxon>Glossata</taxon>
        <taxon>Ditrysia</taxon>
        <taxon>Tineoidea</taxon>
        <taxon>Psychidae</taxon>
        <taxon>Oiketicinae</taxon>
        <taxon>Eumeta</taxon>
    </lineage>
</organism>
<protein>
    <submittedName>
        <fullName evidence="1">Uncharacterized protein</fullName>
    </submittedName>
</protein>
<proteinExistence type="predicted"/>
<dbReference type="Proteomes" id="UP000299102">
    <property type="component" value="Unassembled WGS sequence"/>
</dbReference>
<reference evidence="1 2" key="1">
    <citation type="journal article" date="2019" name="Commun. Biol.">
        <title>The bagworm genome reveals a unique fibroin gene that provides high tensile strength.</title>
        <authorList>
            <person name="Kono N."/>
            <person name="Nakamura H."/>
            <person name="Ohtoshi R."/>
            <person name="Tomita M."/>
            <person name="Numata K."/>
            <person name="Arakawa K."/>
        </authorList>
    </citation>
    <scope>NUCLEOTIDE SEQUENCE [LARGE SCALE GENOMIC DNA]</scope>
</reference>
<comment type="caution">
    <text evidence="1">The sequence shown here is derived from an EMBL/GenBank/DDBJ whole genome shotgun (WGS) entry which is preliminary data.</text>
</comment>
<evidence type="ECO:0000313" key="1">
    <source>
        <dbReference type="EMBL" id="GBP97384.1"/>
    </source>
</evidence>
<keyword evidence="2" id="KW-1185">Reference proteome</keyword>